<name>A0A1C6VUA7_9ACTN</name>
<dbReference type="Proteomes" id="UP001334804">
    <property type="component" value="Chromosome"/>
</dbReference>
<protein>
    <recommendedName>
        <fullName evidence="5">NIPSNAP protein</fullName>
    </recommendedName>
</protein>
<evidence type="ECO:0000313" key="1">
    <source>
        <dbReference type="EMBL" id="SCL69911.1"/>
    </source>
</evidence>
<gene>
    <name evidence="1" type="ORF">GA0070608_4170</name>
    <name evidence="2" type="ORF">OIE14_23950</name>
</gene>
<dbReference type="RefSeq" id="WP_091630192.1">
    <property type="nucleotide sequence ID" value="NZ_CP109071.1"/>
</dbReference>
<organism evidence="1 3">
    <name type="scientific">Micromonospora peucetia</name>
    <dbReference type="NCBI Taxonomy" id="47871"/>
    <lineage>
        <taxon>Bacteria</taxon>
        <taxon>Bacillati</taxon>
        <taxon>Actinomycetota</taxon>
        <taxon>Actinomycetes</taxon>
        <taxon>Micromonosporales</taxon>
        <taxon>Micromonosporaceae</taxon>
        <taxon>Micromonospora</taxon>
    </lineage>
</organism>
<evidence type="ECO:0000313" key="4">
    <source>
        <dbReference type="Proteomes" id="UP001334804"/>
    </source>
</evidence>
<accession>A0A1C6VUA7</accession>
<reference evidence="2 4" key="2">
    <citation type="submission" date="2022-10" db="EMBL/GenBank/DDBJ databases">
        <title>The complete genomes of actinobacterial strains from the NBC collection.</title>
        <authorList>
            <person name="Joergensen T.S."/>
            <person name="Alvarez Arevalo M."/>
            <person name="Sterndorff E.B."/>
            <person name="Faurdal D."/>
            <person name="Vuksanovic O."/>
            <person name="Mourched A.-S."/>
            <person name="Charusanti P."/>
            <person name="Shaw S."/>
            <person name="Blin K."/>
            <person name="Weber T."/>
        </authorList>
    </citation>
    <scope>NUCLEOTIDE SEQUENCE [LARGE SCALE GENOMIC DNA]</scope>
    <source>
        <strain evidence="2 4">NBC 01809</strain>
    </source>
</reference>
<dbReference type="OrthoDB" id="3666940at2"/>
<dbReference type="EMBL" id="FMIC01000002">
    <property type="protein sequence ID" value="SCL69911.1"/>
    <property type="molecule type" value="Genomic_DNA"/>
</dbReference>
<sequence>MIPSTPETATRAFFSFPQVTDPARHRAYNAWHQLDHRPENLALPGVVHGDRWVRTPACERLGSYPDLALAGSQYMAMYWFAEPTADSILAWKDLGDRAIHQGRRPELAWTERPMTRMFRPVQGYVAPRALVTLAALPFRPNRGVHVEVSRVETSLHPDVADLSQFEHETQVPDLLARDGVAGVWTFRSAPSRSNPDGPVVRIRLTYLEADPVEFTRALAVDPLPAPPAALASTATPLLTGPLATITPWEWDWFDEPVAAATESVAGA</sequence>
<evidence type="ECO:0008006" key="5">
    <source>
        <dbReference type="Google" id="ProtNLM"/>
    </source>
</evidence>
<dbReference type="STRING" id="47871.GA0070608_4170"/>
<dbReference type="EMBL" id="CP109071">
    <property type="protein sequence ID" value="WSA31177.1"/>
    <property type="molecule type" value="Genomic_DNA"/>
</dbReference>
<evidence type="ECO:0000313" key="3">
    <source>
        <dbReference type="Proteomes" id="UP000199343"/>
    </source>
</evidence>
<reference evidence="1 3" key="1">
    <citation type="submission" date="2016-06" db="EMBL/GenBank/DDBJ databases">
        <authorList>
            <person name="Kjaerup R.B."/>
            <person name="Dalgaard T.S."/>
            <person name="Juul-Madsen H.R."/>
        </authorList>
    </citation>
    <scope>NUCLEOTIDE SEQUENCE [LARGE SCALE GENOMIC DNA]</scope>
    <source>
        <strain evidence="1 3">DSM 43363</strain>
    </source>
</reference>
<dbReference type="Proteomes" id="UP000199343">
    <property type="component" value="Unassembled WGS sequence"/>
</dbReference>
<proteinExistence type="predicted"/>
<keyword evidence="4" id="KW-1185">Reference proteome</keyword>
<evidence type="ECO:0000313" key="2">
    <source>
        <dbReference type="EMBL" id="WSA31177.1"/>
    </source>
</evidence>
<dbReference type="AlphaFoldDB" id="A0A1C6VUA7"/>